<name>A0AA88C7C1_9BURK</name>
<feature type="transmembrane region" description="Helical" evidence="1">
    <location>
        <begin position="45"/>
        <end position="63"/>
    </location>
</feature>
<evidence type="ECO:0000313" key="2">
    <source>
        <dbReference type="EMBL" id="GGY81569.1"/>
    </source>
</evidence>
<protein>
    <submittedName>
        <fullName evidence="2">Uncharacterized protein</fullName>
    </submittedName>
</protein>
<accession>A0AA88C7C1</accession>
<keyword evidence="1" id="KW-0812">Transmembrane</keyword>
<keyword evidence="1" id="KW-1133">Transmembrane helix</keyword>
<feature type="transmembrane region" description="Helical" evidence="1">
    <location>
        <begin position="102"/>
        <end position="120"/>
    </location>
</feature>
<reference evidence="2" key="1">
    <citation type="journal article" date="2014" name="Int. J. Syst. Evol. Microbiol.">
        <title>Complete genome sequence of Corynebacterium casei LMG S-19264T (=DSM 44701T), isolated from a smear-ripened cheese.</title>
        <authorList>
            <consortium name="US DOE Joint Genome Institute (JGI-PGF)"/>
            <person name="Walter F."/>
            <person name="Albersmeier A."/>
            <person name="Kalinowski J."/>
            <person name="Ruckert C."/>
        </authorList>
    </citation>
    <scope>NUCLEOTIDE SEQUENCE</scope>
    <source>
        <strain evidence="2">KCTC 12344</strain>
    </source>
</reference>
<comment type="caution">
    <text evidence="2">The sequence shown here is derived from an EMBL/GenBank/DDBJ whole genome shotgun (WGS) entry which is preliminary data.</text>
</comment>
<dbReference type="EMBL" id="BMWW01000002">
    <property type="protein sequence ID" value="GGY81569.1"/>
    <property type="molecule type" value="Genomic_DNA"/>
</dbReference>
<proteinExistence type="predicted"/>
<evidence type="ECO:0000313" key="3">
    <source>
        <dbReference type="Proteomes" id="UP000619512"/>
    </source>
</evidence>
<gene>
    <name evidence="2" type="ORF">GCM10007388_12930</name>
</gene>
<keyword evidence="1" id="KW-0472">Membrane</keyword>
<dbReference type="AlphaFoldDB" id="A0AA88C7C1"/>
<organism evidence="2 3">
    <name type="scientific">Pseudoduganella plicata</name>
    <dbReference type="NCBI Taxonomy" id="321984"/>
    <lineage>
        <taxon>Bacteria</taxon>
        <taxon>Pseudomonadati</taxon>
        <taxon>Pseudomonadota</taxon>
        <taxon>Betaproteobacteria</taxon>
        <taxon>Burkholderiales</taxon>
        <taxon>Oxalobacteraceae</taxon>
        <taxon>Telluria group</taxon>
        <taxon>Pseudoduganella</taxon>
    </lineage>
</organism>
<sequence length="151" mass="16713">MLNPPENPMHDISIFRVNLLRAVYLLIGVGLALSIWPQLGRPQELMQGVVNCMLAVVAVLALVGVRHPLRMLPLLLWEMLWKTLWVLLVALPAWRAGTMDEGIAATLFACAVGAIVPLTLPWSHVWRRYVTDGAEPWRRAKAPASGAHAVQ</sequence>
<reference evidence="2" key="2">
    <citation type="submission" date="2022-12" db="EMBL/GenBank/DDBJ databases">
        <authorList>
            <person name="Sun Q."/>
            <person name="Kim S."/>
        </authorList>
    </citation>
    <scope>NUCLEOTIDE SEQUENCE</scope>
    <source>
        <strain evidence="2">KCTC 12344</strain>
    </source>
</reference>
<feature type="transmembrane region" description="Helical" evidence="1">
    <location>
        <begin position="19"/>
        <end position="39"/>
    </location>
</feature>
<feature type="transmembrane region" description="Helical" evidence="1">
    <location>
        <begin position="75"/>
        <end position="96"/>
    </location>
</feature>
<evidence type="ECO:0000256" key="1">
    <source>
        <dbReference type="SAM" id="Phobius"/>
    </source>
</evidence>
<dbReference type="Proteomes" id="UP000619512">
    <property type="component" value="Unassembled WGS sequence"/>
</dbReference>